<dbReference type="PRINTS" id="PR00969">
    <property type="entry name" value="CHAPERONPILI"/>
</dbReference>
<proteinExistence type="inferred from homology"/>
<reference evidence="9 10" key="1">
    <citation type="submission" date="2020-03" db="EMBL/GenBank/DDBJ databases">
        <title>Draft genome sequence of environmentally isolated cultures.</title>
        <authorList>
            <person name="Wilson H.S."/>
            <person name="De Leon M.E."/>
        </authorList>
    </citation>
    <scope>NUCLEOTIDE SEQUENCE [LARGE SCALE GENOMIC DNA]</scope>
    <source>
        <strain evidence="9 10">HSC-31F16</strain>
    </source>
</reference>
<comment type="subcellular location">
    <subcellularLocation>
        <location evidence="1">Periplasm</location>
    </subcellularLocation>
</comment>
<dbReference type="InterPro" id="IPR050643">
    <property type="entry name" value="Periplasmic_pilus_chap"/>
</dbReference>
<evidence type="ECO:0000313" key="10">
    <source>
        <dbReference type="Proteomes" id="UP001515641"/>
    </source>
</evidence>
<evidence type="ECO:0000256" key="5">
    <source>
        <dbReference type="ARBA" id="ARBA00023186"/>
    </source>
</evidence>
<keyword evidence="10" id="KW-1185">Reference proteome</keyword>
<dbReference type="InterPro" id="IPR013783">
    <property type="entry name" value="Ig-like_fold"/>
</dbReference>
<evidence type="ECO:0000256" key="4">
    <source>
        <dbReference type="ARBA" id="ARBA00022764"/>
    </source>
</evidence>
<dbReference type="InterPro" id="IPR016148">
    <property type="entry name" value="Pili_assmbl_chaperone_C"/>
</dbReference>
<evidence type="ECO:0000256" key="6">
    <source>
        <dbReference type="SAM" id="SignalP"/>
    </source>
</evidence>
<name>A0ABX0L9X7_9NEIS</name>
<feature type="domain" description="Pili assembly chaperone N-terminal" evidence="7">
    <location>
        <begin position="20"/>
        <end position="134"/>
    </location>
</feature>
<dbReference type="Pfam" id="PF00345">
    <property type="entry name" value="PapD_N"/>
    <property type="match status" value="1"/>
</dbReference>
<feature type="chain" id="PRO_5046364088" evidence="6">
    <location>
        <begin position="20"/>
        <end position="243"/>
    </location>
</feature>
<dbReference type="InterPro" id="IPR016147">
    <property type="entry name" value="Pili_assmbl_chaperone_N"/>
</dbReference>
<keyword evidence="5" id="KW-0143">Chaperone</keyword>
<accession>A0ABX0L9X7</accession>
<dbReference type="InterPro" id="IPR001829">
    <property type="entry name" value="Pili_assmbl_chaperone_bac"/>
</dbReference>
<dbReference type="SUPFAM" id="SSF49354">
    <property type="entry name" value="PapD-like"/>
    <property type="match status" value="1"/>
</dbReference>
<dbReference type="SUPFAM" id="SSF49584">
    <property type="entry name" value="Periplasmic chaperone C-domain"/>
    <property type="match status" value="1"/>
</dbReference>
<dbReference type="Gene3D" id="2.60.40.10">
    <property type="entry name" value="Immunoglobulins"/>
    <property type="match status" value="2"/>
</dbReference>
<dbReference type="EMBL" id="JAAOMA010000013">
    <property type="protein sequence ID" value="NHR05793.1"/>
    <property type="molecule type" value="Genomic_DNA"/>
</dbReference>
<evidence type="ECO:0000313" key="9">
    <source>
        <dbReference type="EMBL" id="NHR05793.1"/>
    </source>
</evidence>
<evidence type="ECO:0000256" key="2">
    <source>
        <dbReference type="ARBA" id="ARBA00007399"/>
    </source>
</evidence>
<dbReference type="InterPro" id="IPR036316">
    <property type="entry name" value="Pili_assmbl_chap_C_dom_sf"/>
</dbReference>
<protein>
    <submittedName>
        <fullName evidence="9">Molecular chaperone</fullName>
    </submittedName>
</protein>
<dbReference type="Proteomes" id="UP001515641">
    <property type="component" value="Unassembled WGS sequence"/>
</dbReference>
<evidence type="ECO:0000259" key="7">
    <source>
        <dbReference type="Pfam" id="PF00345"/>
    </source>
</evidence>
<comment type="caution">
    <text evidence="9">The sequence shown here is derived from an EMBL/GenBank/DDBJ whole genome shotgun (WGS) entry which is preliminary data.</text>
</comment>
<dbReference type="Pfam" id="PF02753">
    <property type="entry name" value="PapD_C"/>
    <property type="match status" value="1"/>
</dbReference>
<feature type="domain" description="Pili assembly chaperone C-terminal" evidence="8">
    <location>
        <begin position="161"/>
        <end position="220"/>
    </location>
</feature>
<dbReference type="PANTHER" id="PTHR30251">
    <property type="entry name" value="PILUS ASSEMBLY CHAPERONE"/>
    <property type="match status" value="1"/>
</dbReference>
<gene>
    <name evidence="9" type="ORF">HA052_11345</name>
</gene>
<sequence length="243" mass="26145">MKTILISLLLAIAMQPAGAGIALNGTRLVFDGGNKEAPVIVSNLGEDILVQSWLEPAEGEPGELPFAVTPPLARLPAKQQQLLRVLYAGSGAAEDRETVFWLNVQEIPQAVSGDNVLQLAVRQRIKVFFRPKSLGSGAALQAPESLRWSVLRQDGKPVLRVDNPSRYHVTVVDLALQAGKASKELASAYMVAPGGNGQWPLPAAAAQLRYGIINDFGGHVEYAVSLEAGQDARPRQLKRDEEL</sequence>
<evidence type="ECO:0000256" key="1">
    <source>
        <dbReference type="ARBA" id="ARBA00004418"/>
    </source>
</evidence>
<evidence type="ECO:0000259" key="8">
    <source>
        <dbReference type="Pfam" id="PF02753"/>
    </source>
</evidence>
<dbReference type="RefSeq" id="WP_166452029.1">
    <property type="nucleotide sequence ID" value="NZ_JAAOMA010000013.1"/>
</dbReference>
<dbReference type="InterPro" id="IPR008962">
    <property type="entry name" value="PapD-like_sf"/>
</dbReference>
<keyword evidence="4" id="KW-0574">Periplasm</keyword>
<comment type="similarity">
    <text evidence="2">Belongs to the periplasmic pilus chaperone family.</text>
</comment>
<feature type="signal peptide" evidence="6">
    <location>
        <begin position="1"/>
        <end position="19"/>
    </location>
</feature>
<dbReference type="PANTHER" id="PTHR30251:SF2">
    <property type="entry name" value="FIMBRIAL CHAPERONE YADV-RELATED"/>
    <property type="match status" value="1"/>
</dbReference>
<keyword evidence="3 6" id="KW-0732">Signal</keyword>
<evidence type="ECO:0000256" key="3">
    <source>
        <dbReference type="ARBA" id="ARBA00022729"/>
    </source>
</evidence>
<organism evidence="9 10">
    <name type="scientific">Chromobacterium fluminis</name>
    <dbReference type="NCBI Taxonomy" id="3044269"/>
    <lineage>
        <taxon>Bacteria</taxon>
        <taxon>Pseudomonadati</taxon>
        <taxon>Pseudomonadota</taxon>
        <taxon>Betaproteobacteria</taxon>
        <taxon>Neisseriales</taxon>
        <taxon>Chromobacteriaceae</taxon>
        <taxon>Chromobacterium</taxon>
    </lineage>
</organism>